<proteinExistence type="predicted"/>
<gene>
    <name evidence="1" type="ORF">NBRC110019_21820</name>
</gene>
<sequence>MLTKGFKDEHQRRITEALGKILQLEFIPDDSNAQVDSILEDLLGVSVTNIETINKEILLDILQKKDLSFENYVLLADVLFKILQIKKDIQQQNLAQTIIAIYEYAQDKNHIFSFGLIQKISQVKSYL</sequence>
<dbReference type="AlphaFoldDB" id="A0A9W6B821"/>
<dbReference type="EMBL" id="BRVP01000014">
    <property type="protein sequence ID" value="GLB53142.1"/>
    <property type="molecule type" value="Genomic_DNA"/>
</dbReference>
<protein>
    <submittedName>
        <fullName evidence="1">Uncharacterized protein</fullName>
    </submittedName>
</protein>
<keyword evidence="2" id="KW-1185">Reference proteome</keyword>
<dbReference type="RefSeq" id="WP_281754852.1">
    <property type="nucleotide sequence ID" value="NZ_BRVP01000014.1"/>
</dbReference>
<reference evidence="1" key="1">
    <citation type="submission" date="2022-07" db="EMBL/GenBank/DDBJ databases">
        <title>Taxonomy of Novel Oxalotrophic and Methylotrophic Bacteria.</title>
        <authorList>
            <person name="Sahin N."/>
            <person name="Tani A."/>
        </authorList>
    </citation>
    <scope>NUCLEOTIDE SEQUENCE</scope>
    <source>
        <strain evidence="1">AM327</strain>
    </source>
</reference>
<accession>A0A9W6B821</accession>
<evidence type="ECO:0000313" key="1">
    <source>
        <dbReference type="EMBL" id="GLB53142.1"/>
    </source>
</evidence>
<evidence type="ECO:0000313" key="2">
    <source>
        <dbReference type="Proteomes" id="UP001143545"/>
    </source>
</evidence>
<comment type="caution">
    <text evidence="1">The sequence shown here is derived from an EMBL/GenBank/DDBJ whole genome shotgun (WGS) entry which is preliminary data.</text>
</comment>
<dbReference type="Proteomes" id="UP001143545">
    <property type="component" value="Unassembled WGS sequence"/>
</dbReference>
<name>A0A9W6B821_9FLAO</name>
<organism evidence="1 2">
    <name type="scientific">Neptunitalea chrysea</name>
    <dbReference type="NCBI Taxonomy" id="1647581"/>
    <lineage>
        <taxon>Bacteria</taxon>
        <taxon>Pseudomonadati</taxon>
        <taxon>Bacteroidota</taxon>
        <taxon>Flavobacteriia</taxon>
        <taxon>Flavobacteriales</taxon>
        <taxon>Flavobacteriaceae</taxon>
        <taxon>Neptunitalea</taxon>
    </lineage>
</organism>